<evidence type="ECO:0000313" key="2">
    <source>
        <dbReference type="Proteomes" id="UP000239650"/>
    </source>
</evidence>
<dbReference type="EMBL" id="OKRC01000002">
    <property type="protein sequence ID" value="SPE19618.1"/>
    <property type="molecule type" value="Genomic_DNA"/>
</dbReference>
<organism evidence="1 2">
    <name type="scientific">Latilactobacillus sakei</name>
    <name type="common">Lactobacillus sakei</name>
    <dbReference type="NCBI Taxonomy" id="1599"/>
    <lineage>
        <taxon>Bacteria</taxon>
        <taxon>Bacillati</taxon>
        <taxon>Bacillota</taxon>
        <taxon>Bacilli</taxon>
        <taxon>Lactobacillales</taxon>
        <taxon>Lactobacillaceae</taxon>
        <taxon>Latilactobacillus</taxon>
    </lineage>
</organism>
<dbReference type="RefSeq" id="WP_025016394.1">
    <property type="nucleotide sequence ID" value="NZ_CAKMCP010000002.1"/>
</dbReference>
<proteinExistence type="predicted"/>
<reference evidence="1 2" key="1">
    <citation type="submission" date="2018-02" db="EMBL/GenBank/DDBJ databases">
        <authorList>
            <person name="Rodrigo-Torres L."/>
            <person name="Arahal R. D."/>
            <person name="Lucena T."/>
        </authorList>
    </citation>
    <scope>NUCLEOTIDE SEQUENCE [LARGE SCALE GENOMIC DNA]</scope>
    <source>
        <strain evidence="1 2">CECT 9267</strain>
    </source>
</reference>
<accession>A0A9N7J1S6</accession>
<dbReference type="GeneID" id="57132202"/>
<comment type="caution">
    <text evidence="1">The sequence shown here is derived from an EMBL/GenBank/DDBJ whole genome shotgun (WGS) entry which is preliminary data.</text>
</comment>
<dbReference type="Proteomes" id="UP000239650">
    <property type="component" value="Unassembled WGS sequence"/>
</dbReference>
<dbReference type="AlphaFoldDB" id="A0A9N7J1S6"/>
<gene>
    <name evidence="1" type="ORF">LAS9267_00587</name>
</gene>
<name>A0A9N7J1S6_LATSK</name>
<evidence type="ECO:0000313" key="1">
    <source>
        <dbReference type="EMBL" id="SPE19618.1"/>
    </source>
</evidence>
<sequence length="103" mass="11619">MTFLMTFSNNETVTLPETARFHAWKNDTSYLSVDEDQAFYLEAIFSGSYQEALESAKANQQTDSQPVNVLAGLLASADWLTLDEHPDKYYRTSTIVSLEVQSN</sequence>
<protein>
    <submittedName>
        <fullName evidence="1">Uncharacterized protein</fullName>
    </submittedName>
</protein>